<evidence type="ECO:0000313" key="1">
    <source>
        <dbReference type="EMBL" id="EHQ26613.1"/>
    </source>
</evidence>
<dbReference type="HOGENOM" id="CLU_3272955_0_0_10"/>
<proteinExistence type="predicted"/>
<keyword evidence="2" id="KW-1185">Reference proteome</keyword>
<reference evidence="1" key="1">
    <citation type="submission" date="2011-09" db="EMBL/GenBank/DDBJ databases">
        <title>The permanent draft genome of Mucilaginibacter paludis DSM 18603.</title>
        <authorList>
            <consortium name="US DOE Joint Genome Institute (JGI-PGF)"/>
            <person name="Lucas S."/>
            <person name="Han J."/>
            <person name="Lapidus A."/>
            <person name="Bruce D."/>
            <person name="Goodwin L."/>
            <person name="Pitluck S."/>
            <person name="Peters L."/>
            <person name="Kyrpides N."/>
            <person name="Mavromatis K."/>
            <person name="Ivanova N."/>
            <person name="Mikhailova N."/>
            <person name="Held B."/>
            <person name="Detter J.C."/>
            <person name="Tapia R."/>
            <person name="Han C."/>
            <person name="Land M."/>
            <person name="Hauser L."/>
            <person name="Markowitz V."/>
            <person name="Cheng J.-F."/>
            <person name="Hugenholtz P."/>
            <person name="Woyke T."/>
            <person name="Wu D."/>
            <person name="Tindall B."/>
            <person name="Brambilla E."/>
            <person name="Klenk H.-P."/>
            <person name="Eisen J.A."/>
        </authorList>
    </citation>
    <scope>NUCLEOTIDE SEQUENCE [LARGE SCALE GENOMIC DNA]</scope>
    <source>
        <strain evidence="1">DSM 18603</strain>
    </source>
</reference>
<evidence type="ECO:0000313" key="2">
    <source>
        <dbReference type="Proteomes" id="UP000002774"/>
    </source>
</evidence>
<dbReference type="STRING" id="714943.Mucpa_2498"/>
<gene>
    <name evidence="1" type="ORF">Mucpa_2498</name>
</gene>
<dbReference type="AlphaFoldDB" id="H1XZG9"/>
<dbReference type="Proteomes" id="UP000002774">
    <property type="component" value="Chromosome"/>
</dbReference>
<sequence length="41" mass="4938">MERTKDAWFNYSDAIELMPLQTTLSLSKSQRLFEYRPIYPP</sequence>
<protein>
    <submittedName>
        <fullName evidence="1">Uncharacterized protein</fullName>
    </submittedName>
</protein>
<accession>H1XZG9</accession>
<dbReference type="EMBL" id="CM001403">
    <property type="protein sequence ID" value="EHQ26613.1"/>
    <property type="molecule type" value="Genomic_DNA"/>
</dbReference>
<name>H1XZG9_9SPHI</name>
<organism evidence="1 2">
    <name type="scientific">Mucilaginibacter paludis DSM 18603</name>
    <dbReference type="NCBI Taxonomy" id="714943"/>
    <lineage>
        <taxon>Bacteria</taxon>
        <taxon>Pseudomonadati</taxon>
        <taxon>Bacteroidota</taxon>
        <taxon>Sphingobacteriia</taxon>
        <taxon>Sphingobacteriales</taxon>
        <taxon>Sphingobacteriaceae</taxon>
        <taxon>Mucilaginibacter</taxon>
    </lineage>
</organism>